<dbReference type="PANTHER" id="PTHR33542">
    <property type="entry name" value="SIROHYDROCHLORIN FERROCHELATASE, CHLOROPLASTIC"/>
    <property type="match status" value="1"/>
</dbReference>
<dbReference type="Gene3D" id="3.40.50.1400">
    <property type="match status" value="2"/>
</dbReference>
<dbReference type="InterPro" id="IPR050963">
    <property type="entry name" value="Sirohydro_Cobaltochel/CbiX"/>
</dbReference>
<sequence length="228" mass="23298">MPDALIVAHGSPADPEPAQNTLESLAQAVERRLPGWRVRAATLAAPGALERAAEGLHAARVYPFFMAQGVFTGRILPDRLRRAGLSGEILPPFGTDPDLIELATRAVAPLAGHGVILAAHGSRSGSPARLSARNMARALRARLPGTTVAVGLIEEPPYLVDVARALPRAACLPFFALAAGHVCDDIPAALAQAGATGSILPHLGADPGVPGLISAALCAPRSGAGIVI</sequence>
<evidence type="ECO:0000256" key="1">
    <source>
        <dbReference type="ARBA" id="ARBA00022723"/>
    </source>
</evidence>
<proteinExistence type="predicted"/>
<dbReference type="AlphaFoldDB" id="A0A1N7MA60"/>
<dbReference type="GO" id="GO:0016829">
    <property type="term" value="F:lyase activity"/>
    <property type="evidence" value="ECO:0007669"/>
    <property type="project" value="UniProtKB-KW"/>
</dbReference>
<dbReference type="Proteomes" id="UP000186098">
    <property type="component" value="Unassembled WGS sequence"/>
</dbReference>
<dbReference type="OrthoDB" id="7346027at2"/>
<keyword evidence="1" id="KW-0479">Metal-binding</keyword>
<dbReference type="InterPro" id="IPR002762">
    <property type="entry name" value="CbiX-like"/>
</dbReference>
<dbReference type="SUPFAM" id="SSF53800">
    <property type="entry name" value="Chelatase"/>
    <property type="match status" value="1"/>
</dbReference>
<protein>
    <submittedName>
        <fullName evidence="3">Sirohydrochlorin ferrochelatase</fullName>
    </submittedName>
</protein>
<name>A0A1N7MA60_9RHOB</name>
<evidence type="ECO:0000313" key="4">
    <source>
        <dbReference type="Proteomes" id="UP000186098"/>
    </source>
</evidence>
<dbReference type="GO" id="GO:0046872">
    <property type="term" value="F:metal ion binding"/>
    <property type="evidence" value="ECO:0007669"/>
    <property type="project" value="UniProtKB-KW"/>
</dbReference>
<dbReference type="Pfam" id="PF01903">
    <property type="entry name" value="CbiX"/>
    <property type="match status" value="1"/>
</dbReference>
<dbReference type="CDD" id="cd03416">
    <property type="entry name" value="CbiX_SirB_N"/>
    <property type="match status" value="1"/>
</dbReference>
<gene>
    <name evidence="3" type="ORF">SAMN05421795_106122</name>
</gene>
<dbReference type="STRING" id="407234.SAMN05421795_106122"/>
<reference evidence="4" key="1">
    <citation type="submission" date="2017-01" db="EMBL/GenBank/DDBJ databases">
        <authorList>
            <person name="Varghese N."/>
            <person name="Submissions S."/>
        </authorList>
    </citation>
    <scope>NUCLEOTIDE SEQUENCE [LARGE SCALE GENOMIC DNA]</scope>
    <source>
        <strain evidence="4">DSM 18714</strain>
    </source>
</reference>
<evidence type="ECO:0000313" key="3">
    <source>
        <dbReference type="EMBL" id="SIS82984.1"/>
    </source>
</evidence>
<keyword evidence="2" id="KW-0456">Lyase</keyword>
<accession>A0A1N7MA60</accession>
<organism evidence="3 4">
    <name type="scientific">Phaeovulum vinaykumarii</name>
    <dbReference type="NCBI Taxonomy" id="407234"/>
    <lineage>
        <taxon>Bacteria</taxon>
        <taxon>Pseudomonadati</taxon>
        <taxon>Pseudomonadota</taxon>
        <taxon>Alphaproteobacteria</taxon>
        <taxon>Rhodobacterales</taxon>
        <taxon>Paracoccaceae</taxon>
        <taxon>Phaeovulum</taxon>
    </lineage>
</organism>
<evidence type="ECO:0000256" key="2">
    <source>
        <dbReference type="ARBA" id="ARBA00023239"/>
    </source>
</evidence>
<dbReference type="PANTHER" id="PTHR33542:SF5">
    <property type="entry name" value="FERROCHELATASE CHE1"/>
    <property type="match status" value="1"/>
</dbReference>
<dbReference type="RefSeq" id="WP_076366513.1">
    <property type="nucleotide sequence ID" value="NZ_FTOM01000006.1"/>
</dbReference>
<dbReference type="EMBL" id="FTOM01000006">
    <property type="protein sequence ID" value="SIS82984.1"/>
    <property type="molecule type" value="Genomic_DNA"/>
</dbReference>
<keyword evidence="4" id="KW-1185">Reference proteome</keyword>